<dbReference type="Pfam" id="PF00503">
    <property type="entry name" value="G-alpha"/>
    <property type="match status" value="1"/>
</dbReference>
<organism evidence="15 16">
    <name type="scientific">Paxillus involutus ATCC 200175</name>
    <dbReference type="NCBI Taxonomy" id="664439"/>
    <lineage>
        <taxon>Eukaryota</taxon>
        <taxon>Fungi</taxon>
        <taxon>Dikarya</taxon>
        <taxon>Basidiomycota</taxon>
        <taxon>Agaricomycotina</taxon>
        <taxon>Agaricomycetes</taxon>
        <taxon>Agaricomycetidae</taxon>
        <taxon>Boletales</taxon>
        <taxon>Paxilineae</taxon>
        <taxon>Paxillaceae</taxon>
        <taxon>Paxillus</taxon>
    </lineage>
</organism>
<dbReference type="OrthoDB" id="5817230at2759"/>
<sequence length="355" mass="40463">MGNYASAQDRANKARSDAIDHQIEEDSRKFRNECKILLLGLEESGKSTIVKQMKIAHQNGFTDDELMTFRLTIYGNLLDSAQSIVLAMRKINVECVDPVNRLNTDRILDYSVEASPSFVFSADIAQAIYQLWLDPSIATVMDHGSEFYLMDGASYFFTEAIRIGSPNYLPTEPDILRARARTTGITETRFTMGQLQIRVIDVGDQRSERKKWIHCFESVTSIIFCTALSEYDQVLLEEKNQNRLAESLILFESVINSRWFLRTSIILFLNKVDIFKTKLPKVPLEKYFPEYSGGADINKAAKYILWRFMQANRARLSVYPHLTQATADTTATRLVFVAVKETILQNASRGSHNIL</sequence>
<dbReference type="GO" id="GO:0005525">
    <property type="term" value="F:GTP binding"/>
    <property type="evidence" value="ECO:0007669"/>
    <property type="project" value="UniProtKB-KW"/>
</dbReference>
<dbReference type="GO" id="GO:0032502">
    <property type="term" value="P:developmental process"/>
    <property type="evidence" value="ECO:0007669"/>
    <property type="project" value="UniProtKB-ARBA"/>
</dbReference>
<evidence type="ECO:0000256" key="1">
    <source>
        <dbReference type="ARBA" id="ARBA00001946"/>
    </source>
</evidence>
<evidence type="ECO:0000313" key="15">
    <source>
        <dbReference type="EMBL" id="KIJ10007.1"/>
    </source>
</evidence>
<dbReference type="InterPro" id="IPR027417">
    <property type="entry name" value="P-loop_NTPase"/>
</dbReference>
<dbReference type="SMART" id="SM00275">
    <property type="entry name" value="G_alpha"/>
    <property type="match status" value="1"/>
</dbReference>
<name>A0A0C9TQF1_PAXIN</name>
<feature type="binding site" evidence="13">
    <location>
        <begin position="43"/>
        <end position="48"/>
    </location>
    <ligand>
        <name>GTP</name>
        <dbReference type="ChEBI" id="CHEBI:37565"/>
    </ligand>
</feature>
<comment type="function">
    <text evidence="12">Guanine nucleotide-binding proteins (G proteins) are involved as modulators or transducers in various transmembrane signaling systems. Involved in the mating pathway.</text>
</comment>
<dbReference type="Proteomes" id="UP000053647">
    <property type="component" value="Unassembled WGS sequence"/>
</dbReference>
<evidence type="ECO:0000256" key="9">
    <source>
        <dbReference type="ARBA" id="ARBA00023139"/>
    </source>
</evidence>
<dbReference type="AlphaFoldDB" id="A0A0C9TQF1"/>
<feature type="binding site" evidence="13">
    <location>
        <position position="325"/>
    </location>
    <ligand>
        <name>GTP</name>
        <dbReference type="ChEBI" id="CHEBI:37565"/>
    </ligand>
</feature>
<dbReference type="GO" id="GO:0007189">
    <property type="term" value="P:adenylate cyclase-activating G protein-coupled receptor signaling pathway"/>
    <property type="evidence" value="ECO:0007669"/>
    <property type="project" value="TreeGrafter"/>
</dbReference>
<comment type="cofactor">
    <cofactor evidence="1">
        <name>Mg(2+)</name>
        <dbReference type="ChEBI" id="CHEBI:18420"/>
    </cofactor>
</comment>
<dbReference type="GO" id="GO:0003924">
    <property type="term" value="F:GTPase activity"/>
    <property type="evidence" value="ECO:0007669"/>
    <property type="project" value="InterPro"/>
</dbReference>
<protein>
    <submittedName>
        <fullName evidence="15">Unplaced genomic scaffold PAXINscaffold_99, whole genome shotgun sequence</fullName>
    </submittedName>
</protein>
<evidence type="ECO:0000256" key="7">
    <source>
        <dbReference type="ARBA" id="ARBA00022842"/>
    </source>
</evidence>
<dbReference type="PROSITE" id="PS51882">
    <property type="entry name" value="G_ALPHA"/>
    <property type="match status" value="1"/>
</dbReference>
<feature type="binding site" evidence="14">
    <location>
        <position position="47"/>
    </location>
    <ligand>
        <name>Mg(2+)</name>
        <dbReference type="ChEBI" id="CHEBI:18420"/>
    </ligand>
</feature>
<dbReference type="Gene3D" id="3.40.50.300">
    <property type="entry name" value="P-loop containing nucleotide triphosphate hydrolases"/>
    <property type="match status" value="1"/>
</dbReference>
<dbReference type="FunFam" id="3.40.50.300:FF:000181">
    <property type="entry name" value="Guanine nucleotide-binding protein subunit alpha"/>
    <property type="match status" value="1"/>
</dbReference>
<feature type="binding site" evidence="13">
    <location>
        <begin position="176"/>
        <end position="182"/>
    </location>
    <ligand>
        <name>GTP</name>
        <dbReference type="ChEBI" id="CHEBI:37565"/>
    </ligand>
</feature>
<evidence type="ECO:0000256" key="13">
    <source>
        <dbReference type="PIRSR" id="PIRSR601019-1"/>
    </source>
</evidence>
<dbReference type="CDD" id="cd00066">
    <property type="entry name" value="G-alpha"/>
    <property type="match status" value="1"/>
</dbReference>
<dbReference type="PRINTS" id="PR01241">
    <property type="entry name" value="GPROTEINAFNG"/>
</dbReference>
<dbReference type="InterPro" id="IPR001019">
    <property type="entry name" value="Gprotein_alpha_su"/>
</dbReference>
<dbReference type="InterPro" id="IPR011025">
    <property type="entry name" value="GproteinA_insert"/>
</dbReference>
<keyword evidence="3" id="KW-0519">Myristate</keyword>
<accession>A0A0C9TQF1</accession>
<evidence type="ECO:0000256" key="4">
    <source>
        <dbReference type="ARBA" id="ARBA00022723"/>
    </source>
</evidence>
<dbReference type="PRINTS" id="PR00318">
    <property type="entry name" value="GPROTEINA"/>
</dbReference>
<feature type="binding site" evidence="13">
    <location>
        <begin position="270"/>
        <end position="273"/>
    </location>
    <ligand>
        <name>GTP</name>
        <dbReference type="ChEBI" id="CHEBI:37565"/>
    </ligand>
</feature>
<dbReference type="SUPFAM" id="SSF47895">
    <property type="entry name" value="Transducin (alpha subunit), insertion domain"/>
    <property type="match status" value="1"/>
</dbReference>
<feature type="binding site" evidence="14">
    <location>
        <position position="182"/>
    </location>
    <ligand>
        <name>Mg(2+)</name>
        <dbReference type="ChEBI" id="CHEBI:18420"/>
    </ligand>
</feature>
<keyword evidence="5 13" id="KW-0547">Nucleotide-binding</keyword>
<evidence type="ECO:0000313" key="16">
    <source>
        <dbReference type="Proteomes" id="UP000053647"/>
    </source>
</evidence>
<evidence type="ECO:0000256" key="3">
    <source>
        <dbReference type="ARBA" id="ARBA00022707"/>
    </source>
</evidence>
<dbReference type="GO" id="GO:0046872">
    <property type="term" value="F:metal ion binding"/>
    <property type="evidence" value="ECO:0007669"/>
    <property type="project" value="UniProtKB-KW"/>
</dbReference>
<keyword evidence="7 14" id="KW-0460">Magnesium</keyword>
<dbReference type="GO" id="GO:0001664">
    <property type="term" value="F:G protein-coupled receptor binding"/>
    <property type="evidence" value="ECO:0007669"/>
    <property type="project" value="InterPro"/>
</dbReference>
<evidence type="ECO:0000256" key="6">
    <source>
        <dbReference type="ARBA" id="ARBA00022801"/>
    </source>
</evidence>
<proteinExistence type="predicted"/>
<keyword evidence="11" id="KW-0449">Lipoprotein</keyword>
<keyword evidence="4 14" id="KW-0479">Metal-binding</keyword>
<gene>
    <name evidence="15" type="ORF">PAXINDRAFT_138616</name>
</gene>
<evidence type="ECO:0000256" key="8">
    <source>
        <dbReference type="ARBA" id="ARBA00023134"/>
    </source>
</evidence>
<dbReference type="PANTHER" id="PTHR10218:SF369">
    <property type="entry name" value="GUANINE NUCLEOTIDE-BINDING PROTEIN ALPHA-2 SUBUNIT"/>
    <property type="match status" value="1"/>
</dbReference>
<reference evidence="16" key="2">
    <citation type="submission" date="2015-01" db="EMBL/GenBank/DDBJ databases">
        <title>Evolutionary Origins and Diversification of the Mycorrhizal Mutualists.</title>
        <authorList>
            <consortium name="DOE Joint Genome Institute"/>
            <consortium name="Mycorrhizal Genomics Consortium"/>
            <person name="Kohler A."/>
            <person name="Kuo A."/>
            <person name="Nagy L.G."/>
            <person name="Floudas D."/>
            <person name="Copeland A."/>
            <person name="Barry K.W."/>
            <person name="Cichocki N."/>
            <person name="Veneault-Fourrey C."/>
            <person name="LaButti K."/>
            <person name="Lindquist E.A."/>
            <person name="Lipzen A."/>
            <person name="Lundell T."/>
            <person name="Morin E."/>
            <person name="Murat C."/>
            <person name="Riley R."/>
            <person name="Ohm R."/>
            <person name="Sun H."/>
            <person name="Tunlid A."/>
            <person name="Henrissat B."/>
            <person name="Grigoriev I.V."/>
            <person name="Hibbett D.S."/>
            <person name="Martin F."/>
        </authorList>
    </citation>
    <scope>NUCLEOTIDE SEQUENCE [LARGE SCALE GENOMIC DNA]</scope>
    <source>
        <strain evidence="16">ATCC 200175</strain>
    </source>
</reference>
<dbReference type="Gene3D" id="1.10.400.10">
    <property type="entry name" value="GI Alpha 1, domain 2-like"/>
    <property type="match status" value="1"/>
</dbReference>
<dbReference type="FunFam" id="1.10.400.10:FF:000007">
    <property type="entry name" value="Guanine nucleotide-binding protein subunit alpha"/>
    <property type="match status" value="1"/>
</dbReference>
<keyword evidence="9" id="KW-0564">Palmitate</keyword>
<comment type="subunit">
    <text evidence="2">G proteins are composed of 3 units; alpha, beta and gamma. The alpha chain contains the guanine nucleotide binding site.</text>
</comment>
<evidence type="ECO:0000256" key="11">
    <source>
        <dbReference type="ARBA" id="ARBA00023288"/>
    </source>
</evidence>
<evidence type="ECO:0000256" key="12">
    <source>
        <dbReference type="ARBA" id="ARBA00055018"/>
    </source>
</evidence>
<dbReference type="GO" id="GO:0005834">
    <property type="term" value="C:heterotrimeric G-protein complex"/>
    <property type="evidence" value="ECO:0007669"/>
    <property type="project" value="InterPro"/>
</dbReference>
<feature type="binding site" evidence="13">
    <location>
        <begin position="201"/>
        <end position="205"/>
    </location>
    <ligand>
        <name>GTP</name>
        <dbReference type="ChEBI" id="CHEBI:37565"/>
    </ligand>
</feature>
<dbReference type="InterPro" id="IPR002975">
    <property type="entry name" value="Fungi_Gprotein_alpha"/>
</dbReference>
<reference evidence="15 16" key="1">
    <citation type="submission" date="2014-06" db="EMBL/GenBank/DDBJ databases">
        <authorList>
            <consortium name="DOE Joint Genome Institute"/>
            <person name="Kuo A."/>
            <person name="Kohler A."/>
            <person name="Nagy L.G."/>
            <person name="Floudas D."/>
            <person name="Copeland A."/>
            <person name="Barry K.W."/>
            <person name="Cichocki N."/>
            <person name="Veneault-Fourrey C."/>
            <person name="LaButti K."/>
            <person name="Lindquist E.A."/>
            <person name="Lipzen A."/>
            <person name="Lundell T."/>
            <person name="Morin E."/>
            <person name="Murat C."/>
            <person name="Sun H."/>
            <person name="Tunlid A."/>
            <person name="Henrissat B."/>
            <person name="Grigoriev I.V."/>
            <person name="Hibbett D.S."/>
            <person name="Martin F."/>
            <person name="Nordberg H.P."/>
            <person name="Cantor M.N."/>
            <person name="Hua S.X."/>
        </authorList>
    </citation>
    <scope>NUCLEOTIDE SEQUENCE [LARGE SCALE GENOMIC DNA]</scope>
    <source>
        <strain evidence="15 16">ATCC 200175</strain>
    </source>
</reference>
<keyword evidence="8 13" id="KW-0342">GTP-binding</keyword>
<evidence type="ECO:0000256" key="5">
    <source>
        <dbReference type="ARBA" id="ARBA00022741"/>
    </source>
</evidence>
<keyword evidence="16" id="KW-1185">Reference proteome</keyword>
<evidence type="ECO:0000256" key="2">
    <source>
        <dbReference type="ARBA" id="ARBA00011356"/>
    </source>
</evidence>
<dbReference type="EMBL" id="KN819421">
    <property type="protein sequence ID" value="KIJ10007.1"/>
    <property type="molecule type" value="Genomic_DNA"/>
</dbReference>
<evidence type="ECO:0000256" key="10">
    <source>
        <dbReference type="ARBA" id="ARBA00023224"/>
    </source>
</evidence>
<dbReference type="GO" id="GO:0031683">
    <property type="term" value="F:G-protein beta/gamma-subunit complex binding"/>
    <property type="evidence" value="ECO:0007669"/>
    <property type="project" value="InterPro"/>
</dbReference>
<dbReference type="GO" id="GO:0005737">
    <property type="term" value="C:cytoplasm"/>
    <property type="evidence" value="ECO:0007669"/>
    <property type="project" value="TreeGrafter"/>
</dbReference>
<keyword evidence="10" id="KW-0807">Transducer</keyword>
<dbReference type="PANTHER" id="PTHR10218">
    <property type="entry name" value="GTP-BINDING PROTEIN ALPHA SUBUNIT"/>
    <property type="match status" value="1"/>
</dbReference>
<dbReference type="HOGENOM" id="CLU_014184_6_0_1"/>
<dbReference type="GO" id="GO:0010255">
    <property type="term" value="P:glucose mediated signaling pathway"/>
    <property type="evidence" value="ECO:0007669"/>
    <property type="project" value="UniProtKB-ARBA"/>
</dbReference>
<dbReference type="SUPFAM" id="SSF52540">
    <property type="entry name" value="P-loop containing nucleoside triphosphate hydrolases"/>
    <property type="match status" value="1"/>
</dbReference>
<evidence type="ECO:0000256" key="14">
    <source>
        <dbReference type="PIRSR" id="PIRSR601019-2"/>
    </source>
</evidence>
<keyword evidence="6" id="KW-0378">Hydrolase</keyword>